<evidence type="ECO:0000256" key="1">
    <source>
        <dbReference type="SAM" id="Phobius"/>
    </source>
</evidence>
<dbReference type="Proteomes" id="UP000677228">
    <property type="component" value="Unassembled WGS sequence"/>
</dbReference>
<evidence type="ECO:0000313" key="3">
    <source>
        <dbReference type="EMBL" id="CAF3589185.1"/>
    </source>
</evidence>
<dbReference type="Proteomes" id="UP000682733">
    <property type="component" value="Unassembled WGS sequence"/>
</dbReference>
<reference evidence="2" key="1">
    <citation type="submission" date="2021-02" db="EMBL/GenBank/DDBJ databases">
        <authorList>
            <person name="Nowell W R."/>
        </authorList>
    </citation>
    <scope>NUCLEOTIDE SEQUENCE</scope>
</reference>
<gene>
    <name evidence="2" type="ORF">OVA965_LOCUS4877</name>
    <name evidence="3" type="ORF">TMI583_LOCUS4875</name>
</gene>
<sequence>MIISYHSVAGQKDSIFNNIIRGEPLIVDENSGVIMTKKGIYFEVDDIFAYSMSVPITEHMCPLLSIDLSNKLAMCQQYATKIIETIESHHHSRRTITFDPSIHSTSARNHRQKRLIPLIIGAIGALGALVAGGIGVFNSVQNAKLSSRVDQLQNTINVFSKQFSTLQGSLFNLTSTTVELAKRFEKSEYNSQQIEKSVKEILSNVNNLNAVNDEQIRYNVNKEIERRYERLKYSLMRISNNDLNFDFLGMTEQNELIEMAFAQLKNSIPSLEESKSIFVTRMLFAQTIQFQPFNDIVFHSNQSKTADKYTPKQIGNLVFTSYFAVLKTLTNSNRYIYSVLTIPHFKGKKAVEVNSLPKLFALGEDGTYIEWAQKPYDNDCNLGNYTVCRNPPVIHSHIQNECLEQIVAGKGVKSCFTKPSSSISPYVERILPGTLAISTNTQITCVLNNKEWLQIKMVVLVHLGCKETILCEHNITHNGEKFCPDHDIKPYVLKTRSYDITKVSNRVKQMNISMPKLYPHLGAMDLLDSLEEQIGSQQQNMLNWNIGKVQLKPAHTITIMTVFGILTFIGLGALAYFVKKRVRHPLKSIQPIVQLSNLSTETSSDQNINKTWPNDPLLALYYSKIFNDQNKPQILQIQ</sequence>
<keyword evidence="1" id="KW-1133">Transmembrane helix</keyword>
<evidence type="ECO:0000313" key="2">
    <source>
        <dbReference type="EMBL" id="CAF0805531.1"/>
    </source>
</evidence>
<feature type="transmembrane region" description="Helical" evidence="1">
    <location>
        <begin position="115"/>
        <end position="137"/>
    </location>
</feature>
<keyword evidence="1" id="KW-0812">Transmembrane</keyword>
<organism evidence="2 4">
    <name type="scientific">Didymodactylos carnosus</name>
    <dbReference type="NCBI Taxonomy" id="1234261"/>
    <lineage>
        <taxon>Eukaryota</taxon>
        <taxon>Metazoa</taxon>
        <taxon>Spiralia</taxon>
        <taxon>Gnathifera</taxon>
        <taxon>Rotifera</taxon>
        <taxon>Eurotatoria</taxon>
        <taxon>Bdelloidea</taxon>
        <taxon>Philodinida</taxon>
        <taxon>Philodinidae</taxon>
        <taxon>Didymodactylos</taxon>
    </lineage>
</organism>
<dbReference type="AlphaFoldDB" id="A0A8S2D567"/>
<proteinExistence type="predicted"/>
<dbReference type="EMBL" id="CAJNOK010001319">
    <property type="protein sequence ID" value="CAF0805531.1"/>
    <property type="molecule type" value="Genomic_DNA"/>
</dbReference>
<protein>
    <submittedName>
        <fullName evidence="2">Uncharacterized protein</fullName>
    </submittedName>
</protein>
<accession>A0A8S2D567</accession>
<comment type="caution">
    <text evidence="2">The sequence shown here is derived from an EMBL/GenBank/DDBJ whole genome shotgun (WGS) entry which is preliminary data.</text>
</comment>
<keyword evidence="1" id="KW-0472">Membrane</keyword>
<feature type="transmembrane region" description="Helical" evidence="1">
    <location>
        <begin position="557"/>
        <end position="578"/>
    </location>
</feature>
<dbReference type="EMBL" id="CAJOBA010001319">
    <property type="protein sequence ID" value="CAF3589185.1"/>
    <property type="molecule type" value="Genomic_DNA"/>
</dbReference>
<name>A0A8S2D567_9BILA</name>
<evidence type="ECO:0000313" key="4">
    <source>
        <dbReference type="Proteomes" id="UP000677228"/>
    </source>
</evidence>